<evidence type="ECO:0000313" key="2">
    <source>
        <dbReference type="EMBL" id="PWN70524.1"/>
    </source>
</evidence>
<proteinExistence type="predicted"/>
<comment type="caution">
    <text evidence="2">The sequence shown here is derived from an EMBL/GenBank/DDBJ whole genome shotgun (WGS) entry which is preliminary data.</text>
</comment>
<sequence>MQKFNIHTVKKNDTLKSIATLYGIDKDALKLFHNNLCSVRDMVLIELTGQKEIFIPRAAVADQNKKVPLGRTNSLIFNPAKIYRKYGAVINIENGDHHNELKYEASVRWIRSENGLHYFEIDRISKLYLNEEEVNEIADMLAYQTSKVLYPLLISTDEQGKFKTVENLSVFKERWPGVKEEIYKEFEGETVDRYCRQIEKVLEAPETLNLYLKNDYFIRTLFYGIYQKFGENFNTEEIESFPITDNPIEPKYKIKLELDPLKDDHDLIRIDGTGKLHEERSVSDFMNGAPFSMIIDDDDPVINHDGEFRMRYYLDEKTIFPASMYLESSIRLREEKKISVSIATISE</sequence>
<dbReference type="Gene3D" id="3.10.350.10">
    <property type="entry name" value="LysM domain"/>
    <property type="match status" value="1"/>
</dbReference>
<protein>
    <submittedName>
        <fullName evidence="2">LysM peptidoglycan-binding domain-containing protein</fullName>
    </submittedName>
</protein>
<dbReference type="OrthoDB" id="1267051at2"/>
<dbReference type="CDD" id="cd00118">
    <property type="entry name" value="LysM"/>
    <property type="match status" value="1"/>
</dbReference>
<dbReference type="EMBL" id="PPED02000002">
    <property type="protein sequence ID" value="PWN70524.1"/>
    <property type="molecule type" value="Genomic_DNA"/>
</dbReference>
<dbReference type="InterPro" id="IPR018392">
    <property type="entry name" value="LysM"/>
</dbReference>
<keyword evidence="3" id="KW-1185">Reference proteome</keyword>
<dbReference type="Pfam" id="PF01476">
    <property type="entry name" value="LysM"/>
    <property type="match status" value="1"/>
</dbReference>
<name>A0A316XAI2_9FLAO</name>
<dbReference type="RefSeq" id="WP_103248108.1">
    <property type="nucleotide sequence ID" value="NZ_PPED02000002.1"/>
</dbReference>
<gene>
    <name evidence="2" type="ORF">C1631_011190</name>
</gene>
<dbReference type="AlphaFoldDB" id="A0A316XAI2"/>
<evidence type="ECO:0000313" key="3">
    <source>
        <dbReference type="Proteomes" id="UP000236594"/>
    </source>
</evidence>
<evidence type="ECO:0000259" key="1">
    <source>
        <dbReference type="Pfam" id="PF01476"/>
    </source>
</evidence>
<dbReference type="InterPro" id="IPR036779">
    <property type="entry name" value="LysM_dom_sf"/>
</dbReference>
<organism evidence="2 3">
    <name type="scientific">Chryseobacterium phosphatilyticum</name>
    <dbReference type="NCBI Taxonomy" id="475075"/>
    <lineage>
        <taxon>Bacteria</taxon>
        <taxon>Pseudomonadati</taxon>
        <taxon>Bacteroidota</taxon>
        <taxon>Flavobacteriia</taxon>
        <taxon>Flavobacteriales</taxon>
        <taxon>Weeksellaceae</taxon>
        <taxon>Chryseobacterium group</taxon>
        <taxon>Chryseobacterium</taxon>
    </lineage>
</organism>
<dbReference type="Proteomes" id="UP000236594">
    <property type="component" value="Unassembled WGS sequence"/>
</dbReference>
<accession>A0A316XAI2</accession>
<reference evidence="2 3" key="1">
    <citation type="submission" date="2018-04" db="EMBL/GenBank/DDBJ databases">
        <title>Draft Genome Sequence of Phosphate-Solubilizing Chryseobacterium sp. ISE14 that is a Biocontrol and Plant Growth-Promoting Rhizobacterium Isolated from Cucumber.</title>
        <authorList>
            <person name="Jeong J.-J."/>
            <person name="Sang M.K."/>
            <person name="Choi I.-G."/>
            <person name="Kim K.D."/>
        </authorList>
    </citation>
    <scope>NUCLEOTIDE SEQUENCE [LARGE SCALE GENOMIC DNA]</scope>
    <source>
        <strain evidence="2 3">ISE14</strain>
    </source>
</reference>
<feature type="domain" description="LysM" evidence="1">
    <location>
        <begin position="7"/>
        <end position="30"/>
    </location>
</feature>